<dbReference type="GO" id="GO:0003677">
    <property type="term" value="F:DNA binding"/>
    <property type="evidence" value="ECO:0007669"/>
    <property type="project" value="UniProtKB-KW"/>
</dbReference>
<dbReference type="SUPFAM" id="SSF46785">
    <property type="entry name" value="Winged helix' DNA-binding domain"/>
    <property type="match status" value="1"/>
</dbReference>
<name>A0A8J3VFA3_9ACTN</name>
<evidence type="ECO:0000256" key="1">
    <source>
        <dbReference type="ARBA" id="ARBA00023015"/>
    </source>
</evidence>
<accession>A0A8J3VFA3</accession>
<dbReference type="AlphaFoldDB" id="A0A8J3VFA3"/>
<dbReference type="InterPro" id="IPR011991">
    <property type="entry name" value="ArsR-like_HTH"/>
</dbReference>
<keyword evidence="3" id="KW-0804">Transcription</keyword>
<evidence type="ECO:0000313" key="5">
    <source>
        <dbReference type="EMBL" id="GII57360.1"/>
    </source>
</evidence>
<evidence type="ECO:0000259" key="4">
    <source>
        <dbReference type="SMART" id="SM00418"/>
    </source>
</evidence>
<keyword evidence="6" id="KW-1185">Reference proteome</keyword>
<organism evidence="5 6">
    <name type="scientific">Planotetraspora thailandica</name>
    <dbReference type="NCBI Taxonomy" id="487172"/>
    <lineage>
        <taxon>Bacteria</taxon>
        <taxon>Bacillati</taxon>
        <taxon>Actinomycetota</taxon>
        <taxon>Actinomycetes</taxon>
        <taxon>Streptosporangiales</taxon>
        <taxon>Streptosporangiaceae</taxon>
        <taxon>Planotetraspora</taxon>
    </lineage>
</organism>
<dbReference type="EMBL" id="BOOR01000050">
    <property type="protein sequence ID" value="GII57360.1"/>
    <property type="molecule type" value="Genomic_DNA"/>
</dbReference>
<protein>
    <recommendedName>
        <fullName evidence="4">HTH arsR-type domain-containing protein</fullName>
    </recommendedName>
</protein>
<dbReference type="InterPro" id="IPR001845">
    <property type="entry name" value="HTH_ArsR_DNA-bd_dom"/>
</dbReference>
<reference evidence="5" key="1">
    <citation type="submission" date="2021-01" db="EMBL/GenBank/DDBJ databases">
        <title>Whole genome shotgun sequence of Planotetraspora thailandica NBRC 104271.</title>
        <authorList>
            <person name="Komaki H."/>
            <person name="Tamura T."/>
        </authorList>
    </citation>
    <scope>NUCLEOTIDE SEQUENCE</scope>
    <source>
        <strain evidence="5">NBRC 104271</strain>
    </source>
</reference>
<keyword evidence="1" id="KW-0805">Transcription regulation</keyword>
<sequence length="175" mass="19492">MIHLHFTAADLTRVRFAVSPLMETVASLRTLAARRQGRHLHRPWIDRFAERAGRLRERDLDLLRALVRPEGYIPDFLVPRGLGRLWEEHPEQTGSALAGVLGHTRAALLAQLDLPMSTTQAATQMALSAPTLSVHLQALRAVGLLTSRREGRQVLYSRTELGGRLLSEAGRRPDA</sequence>
<dbReference type="Proteomes" id="UP000605992">
    <property type="component" value="Unassembled WGS sequence"/>
</dbReference>
<keyword evidence="2" id="KW-0238">DNA-binding</keyword>
<evidence type="ECO:0000313" key="6">
    <source>
        <dbReference type="Proteomes" id="UP000605992"/>
    </source>
</evidence>
<comment type="caution">
    <text evidence="5">The sequence shown here is derived from an EMBL/GenBank/DDBJ whole genome shotgun (WGS) entry which is preliminary data.</text>
</comment>
<feature type="domain" description="HTH arsR-type" evidence="4">
    <location>
        <begin position="92"/>
        <end position="171"/>
    </location>
</feature>
<dbReference type="GO" id="GO:0003700">
    <property type="term" value="F:DNA-binding transcription factor activity"/>
    <property type="evidence" value="ECO:0007669"/>
    <property type="project" value="InterPro"/>
</dbReference>
<dbReference type="SMART" id="SM00418">
    <property type="entry name" value="HTH_ARSR"/>
    <property type="match status" value="1"/>
</dbReference>
<dbReference type="PANTHER" id="PTHR43132:SF8">
    <property type="entry name" value="HTH-TYPE TRANSCRIPTIONAL REGULATOR KMTR"/>
    <property type="match status" value="1"/>
</dbReference>
<proteinExistence type="predicted"/>
<dbReference type="PANTHER" id="PTHR43132">
    <property type="entry name" value="ARSENICAL RESISTANCE OPERON REPRESSOR ARSR-RELATED"/>
    <property type="match status" value="1"/>
</dbReference>
<evidence type="ECO:0000256" key="3">
    <source>
        <dbReference type="ARBA" id="ARBA00023163"/>
    </source>
</evidence>
<dbReference type="Gene3D" id="1.10.10.10">
    <property type="entry name" value="Winged helix-like DNA-binding domain superfamily/Winged helix DNA-binding domain"/>
    <property type="match status" value="1"/>
</dbReference>
<dbReference type="Pfam" id="PF12840">
    <property type="entry name" value="HTH_20"/>
    <property type="match status" value="1"/>
</dbReference>
<gene>
    <name evidence="5" type="ORF">Pth03_57490</name>
</gene>
<dbReference type="InterPro" id="IPR051011">
    <property type="entry name" value="Metal_resp_trans_reg"/>
</dbReference>
<dbReference type="RefSeq" id="WP_239119433.1">
    <property type="nucleotide sequence ID" value="NZ_BOOR01000050.1"/>
</dbReference>
<dbReference type="InterPro" id="IPR036390">
    <property type="entry name" value="WH_DNA-bd_sf"/>
</dbReference>
<evidence type="ECO:0000256" key="2">
    <source>
        <dbReference type="ARBA" id="ARBA00023125"/>
    </source>
</evidence>
<dbReference type="CDD" id="cd00090">
    <property type="entry name" value="HTH_ARSR"/>
    <property type="match status" value="1"/>
</dbReference>
<dbReference type="InterPro" id="IPR036388">
    <property type="entry name" value="WH-like_DNA-bd_sf"/>
</dbReference>